<dbReference type="Proteomes" id="UP000679992">
    <property type="component" value="Unassembled WGS sequence"/>
</dbReference>
<organism evidence="1 2">
    <name type="scientific">Paenibacillus vini</name>
    <dbReference type="NCBI Taxonomy" id="1476024"/>
    <lineage>
        <taxon>Bacteria</taxon>
        <taxon>Bacillati</taxon>
        <taxon>Bacillota</taxon>
        <taxon>Bacilli</taxon>
        <taxon>Bacillales</taxon>
        <taxon>Paenibacillaceae</taxon>
        <taxon>Paenibacillus</taxon>
    </lineage>
</organism>
<sequence length="48" mass="5491">MDIHLRDGAGKDFRFPVNPEEITISRGKSLETVNILSLGEYEFPGERR</sequence>
<comment type="caution">
    <text evidence="1">The sequence shown here is derived from an EMBL/GenBank/DDBJ whole genome shotgun (WGS) entry which is preliminary data.</text>
</comment>
<keyword evidence="2" id="KW-1185">Reference proteome</keyword>
<protein>
    <submittedName>
        <fullName evidence="1">Uncharacterized protein</fullName>
    </submittedName>
</protein>
<accession>A0ABQ4MER0</accession>
<reference evidence="1 2" key="1">
    <citation type="submission" date="2021-03" db="EMBL/GenBank/DDBJ databases">
        <title>Antimicrobial resistance genes in bacteria isolated from Japanese honey, and their potential for conferring macrolide and lincosamide resistance in the American foulbrood pathogen Paenibacillus larvae.</title>
        <authorList>
            <person name="Okamoto M."/>
            <person name="Kumagai M."/>
            <person name="Kanamori H."/>
            <person name="Takamatsu D."/>
        </authorList>
    </citation>
    <scope>NUCLEOTIDE SEQUENCE [LARGE SCALE GENOMIC DNA]</scope>
    <source>
        <strain evidence="1 2">J42TS3</strain>
    </source>
</reference>
<evidence type="ECO:0000313" key="2">
    <source>
        <dbReference type="Proteomes" id="UP000679992"/>
    </source>
</evidence>
<evidence type="ECO:0000313" key="1">
    <source>
        <dbReference type="EMBL" id="GIP54429.1"/>
    </source>
</evidence>
<name>A0ABQ4MER0_9BACL</name>
<dbReference type="EMBL" id="BOSL01000011">
    <property type="protein sequence ID" value="GIP54429.1"/>
    <property type="molecule type" value="Genomic_DNA"/>
</dbReference>
<gene>
    <name evidence="1" type="ORF">J42TS3_34640</name>
</gene>
<proteinExistence type="predicted"/>